<keyword evidence="1" id="KW-0732">Signal</keyword>
<dbReference type="EMBL" id="FMAR01000002">
    <property type="protein sequence ID" value="SCB94998.1"/>
    <property type="molecule type" value="Genomic_DNA"/>
</dbReference>
<sequence length="137" mass="15624">MKVILFLLFTLLTGAVAMAQSRTALDSLDKSYQQCLAARSGNLYGCVLTYYKGMDSLLQHSYQTLYARLDTARQRSLRVEQQNWEEKKAAYFDLLDARVGKMEKKTPDGLDDRMISTDNKAAYLRNRVVQLSVLSNK</sequence>
<dbReference type="AlphaFoldDB" id="A0A1C4AK66"/>
<protein>
    <recommendedName>
        <fullName evidence="2">Lysozyme inhibitor LprI-like N-terminal domain-containing protein</fullName>
    </recommendedName>
</protein>
<dbReference type="InterPro" id="IPR009739">
    <property type="entry name" value="LprI-like_N"/>
</dbReference>
<keyword evidence="4" id="KW-1185">Reference proteome</keyword>
<proteinExistence type="predicted"/>
<accession>A0A1C4AK66</accession>
<feature type="chain" id="PRO_5008688780" description="Lysozyme inhibitor LprI-like N-terminal domain-containing protein" evidence="1">
    <location>
        <begin position="20"/>
        <end position="137"/>
    </location>
</feature>
<gene>
    <name evidence="3" type="ORF">GA0116948_102170</name>
</gene>
<evidence type="ECO:0000313" key="3">
    <source>
        <dbReference type="EMBL" id="SCB94998.1"/>
    </source>
</evidence>
<organism evidence="3 4">
    <name type="scientific">Chitinophaga costaii</name>
    <dbReference type="NCBI Taxonomy" id="1335309"/>
    <lineage>
        <taxon>Bacteria</taxon>
        <taxon>Pseudomonadati</taxon>
        <taxon>Bacteroidota</taxon>
        <taxon>Chitinophagia</taxon>
        <taxon>Chitinophagales</taxon>
        <taxon>Chitinophagaceae</taxon>
        <taxon>Chitinophaga</taxon>
    </lineage>
</organism>
<evidence type="ECO:0000256" key="1">
    <source>
        <dbReference type="SAM" id="SignalP"/>
    </source>
</evidence>
<dbReference type="Proteomes" id="UP000242818">
    <property type="component" value="Unassembled WGS sequence"/>
</dbReference>
<name>A0A1C4AK66_9BACT</name>
<feature type="signal peptide" evidence="1">
    <location>
        <begin position="1"/>
        <end position="19"/>
    </location>
</feature>
<feature type="domain" description="Lysozyme inhibitor LprI-like N-terminal" evidence="2">
    <location>
        <begin position="43"/>
        <end position="130"/>
    </location>
</feature>
<evidence type="ECO:0000313" key="4">
    <source>
        <dbReference type="Proteomes" id="UP000242818"/>
    </source>
</evidence>
<reference evidence="3 4" key="1">
    <citation type="submission" date="2016-08" db="EMBL/GenBank/DDBJ databases">
        <authorList>
            <person name="Seilhamer J.J."/>
        </authorList>
    </citation>
    <scope>NUCLEOTIDE SEQUENCE [LARGE SCALE GENOMIC DNA]</scope>
    <source>
        <strain evidence="3 4">A37T2</strain>
    </source>
</reference>
<evidence type="ECO:0000259" key="2">
    <source>
        <dbReference type="Pfam" id="PF07007"/>
    </source>
</evidence>
<dbReference type="RefSeq" id="WP_165798399.1">
    <property type="nucleotide sequence ID" value="NZ_FMAR01000002.1"/>
</dbReference>
<dbReference type="Pfam" id="PF07007">
    <property type="entry name" value="LprI"/>
    <property type="match status" value="1"/>
</dbReference>